<evidence type="ECO:0000256" key="9">
    <source>
        <dbReference type="ARBA" id="ARBA00022989"/>
    </source>
</evidence>
<dbReference type="NCBIfam" id="TIGR02141">
    <property type="entry name" value="modB_ABC"/>
    <property type="match status" value="1"/>
</dbReference>
<evidence type="ECO:0000256" key="3">
    <source>
        <dbReference type="ARBA" id="ARBA00007069"/>
    </source>
</evidence>
<dbReference type="EMBL" id="FNAY01000003">
    <property type="protein sequence ID" value="SDE71333.1"/>
    <property type="molecule type" value="Genomic_DNA"/>
</dbReference>
<evidence type="ECO:0000256" key="2">
    <source>
        <dbReference type="ARBA" id="ARBA00004429"/>
    </source>
</evidence>
<sequence length="228" mass="24149">MMEGTLLDAEMLTTLALTLKLATVTTVLLLVLGTPLAWWLSRGGGLWKEIVATLVSLPIVLPPTVLGFYLLIAMGPHSPLTDLLGVKLSFTFAGLVVGSVVYSLPFVVNPIRNAFAAMGPRPMEVAATLRASPLNAFFTVALPQATPGLITGAILGFAHTVGEFGVVLMIGGGIPGQTKVLSVTIFDYVETLEWDKAHVLAGGMLAMSFVVILAMMLIERRFGTGARR</sequence>
<name>A0A0Q0QWR9_RHOCA</name>
<reference evidence="13 14" key="1">
    <citation type="submission" date="2016-10" db="EMBL/GenBank/DDBJ databases">
        <authorList>
            <person name="de Groot N.N."/>
        </authorList>
    </citation>
    <scope>NUCLEOTIDE SEQUENCE [LARGE SCALE GENOMIC DNA]</scope>
    <source>
        <strain evidence="14">DSM 938 / 37b4</strain>
    </source>
</reference>
<comment type="subcellular location">
    <subcellularLocation>
        <location evidence="2 12">Cell inner membrane</location>
        <topology evidence="2 12">Multi-pass membrane protein</topology>
    </subcellularLocation>
    <subcellularLocation>
        <location evidence="11">Cell membrane</location>
        <topology evidence="11">Multi-pass membrane protein</topology>
    </subcellularLocation>
</comment>
<evidence type="ECO:0000256" key="6">
    <source>
        <dbReference type="ARBA" id="ARBA00022505"/>
    </source>
</evidence>
<dbReference type="PANTHER" id="PTHR30183">
    <property type="entry name" value="MOLYBDENUM TRANSPORT SYSTEM PERMEASE PROTEIN MODB"/>
    <property type="match status" value="1"/>
</dbReference>
<feature type="transmembrane region" description="Helical" evidence="11">
    <location>
        <begin position="50"/>
        <end position="72"/>
    </location>
</feature>
<keyword evidence="9 11" id="KW-1133">Transmembrane helix</keyword>
<evidence type="ECO:0000256" key="11">
    <source>
        <dbReference type="RuleBase" id="RU363032"/>
    </source>
</evidence>
<dbReference type="Pfam" id="PF00528">
    <property type="entry name" value="BPD_transp_1"/>
    <property type="match status" value="1"/>
</dbReference>
<feature type="transmembrane region" description="Helical" evidence="11">
    <location>
        <begin position="84"/>
        <end position="104"/>
    </location>
</feature>
<keyword evidence="4 11" id="KW-0813">Transport</keyword>
<dbReference type="RefSeq" id="WP_055211549.1">
    <property type="nucleotide sequence ID" value="NZ_CP061202.1"/>
</dbReference>
<organism evidence="13 14">
    <name type="scientific">Rhodobacter capsulatus</name>
    <name type="common">Rhodopseudomonas capsulata</name>
    <dbReference type="NCBI Taxonomy" id="1061"/>
    <lineage>
        <taxon>Bacteria</taxon>
        <taxon>Pseudomonadati</taxon>
        <taxon>Pseudomonadota</taxon>
        <taxon>Alphaproteobacteria</taxon>
        <taxon>Rhodobacterales</taxon>
        <taxon>Rhodobacter group</taxon>
        <taxon>Rhodobacter</taxon>
    </lineage>
</organism>
<dbReference type="GO" id="GO:0005886">
    <property type="term" value="C:plasma membrane"/>
    <property type="evidence" value="ECO:0007669"/>
    <property type="project" value="UniProtKB-SubCell"/>
</dbReference>
<dbReference type="CDD" id="cd06261">
    <property type="entry name" value="TM_PBP2"/>
    <property type="match status" value="1"/>
</dbReference>
<evidence type="ECO:0000313" key="13">
    <source>
        <dbReference type="EMBL" id="SDE71333.1"/>
    </source>
</evidence>
<dbReference type="InterPro" id="IPR011867">
    <property type="entry name" value="ModB_ABC"/>
</dbReference>
<comment type="function">
    <text evidence="1 12">Part of the binding-protein-dependent transport system for molybdenum; probably responsible for the translocation of the substrate across the membrane.</text>
</comment>
<feature type="transmembrane region" description="Helical" evidence="11">
    <location>
        <begin position="12"/>
        <end position="38"/>
    </location>
</feature>
<dbReference type="OrthoDB" id="7056428at2"/>
<comment type="similarity">
    <text evidence="3 12">Belongs to the binding-protein-dependent transport system permease family. CysTW subfamily.</text>
</comment>
<dbReference type="GO" id="GO:0015098">
    <property type="term" value="F:molybdate ion transmembrane transporter activity"/>
    <property type="evidence" value="ECO:0007669"/>
    <property type="project" value="UniProtKB-UniRule"/>
</dbReference>
<comment type="caution">
    <text evidence="12">Lacks conserved residue(s) required for the propagation of feature annotation.</text>
</comment>
<keyword evidence="7 12" id="KW-0997">Cell inner membrane</keyword>
<evidence type="ECO:0000256" key="7">
    <source>
        <dbReference type="ARBA" id="ARBA00022519"/>
    </source>
</evidence>
<feature type="transmembrane region" description="Helical" evidence="11">
    <location>
        <begin position="197"/>
        <end position="218"/>
    </location>
</feature>
<dbReference type="InterPro" id="IPR035906">
    <property type="entry name" value="MetI-like_sf"/>
</dbReference>
<gene>
    <name evidence="13" type="ORF">SAMN04244550_00874</name>
</gene>
<dbReference type="FunFam" id="1.10.3720.10:FF:000054">
    <property type="entry name" value="Molybdenum transport system permease"/>
    <property type="match status" value="1"/>
</dbReference>
<evidence type="ECO:0000256" key="8">
    <source>
        <dbReference type="ARBA" id="ARBA00022692"/>
    </source>
</evidence>
<proteinExistence type="inferred from homology"/>
<evidence type="ECO:0000256" key="12">
    <source>
        <dbReference type="RuleBase" id="RU365097"/>
    </source>
</evidence>
<dbReference type="AlphaFoldDB" id="A0A0Q0QWR9"/>
<evidence type="ECO:0000313" key="14">
    <source>
        <dbReference type="Proteomes" id="UP000183812"/>
    </source>
</evidence>
<dbReference type="PROSITE" id="PS50928">
    <property type="entry name" value="ABC_TM1"/>
    <property type="match status" value="1"/>
</dbReference>
<keyword evidence="6 12" id="KW-0500">Molybdenum</keyword>
<keyword evidence="8 11" id="KW-0812">Transmembrane</keyword>
<evidence type="ECO:0000256" key="1">
    <source>
        <dbReference type="ARBA" id="ARBA00002949"/>
    </source>
</evidence>
<dbReference type="Proteomes" id="UP000183812">
    <property type="component" value="Unassembled WGS sequence"/>
</dbReference>
<evidence type="ECO:0000256" key="5">
    <source>
        <dbReference type="ARBA" id="ARBA00022475"/>
    </source>
</evidence>
<accession>A0A0Q0QWR9</accession>
<evidence type="ECO:0000256" key="10">
    <source>
        <dbReference type="ARBA" id="ARBA00023136"/>
    </source>
</evidence>
<dbReference type="Gene3D" id="1.10.3720.10">
    <property type="entry name" value="MetI-like"/>
    <property type="match status" value="1"/>
</dbReference>
<dbReference type="InterPro" id="IPR000515">
    <property type="entry name" value="MetI-like"/>
</dbReference>
<keyword evidence="10 11" id="KW-0472">Membrane</keyword>
<dbReference type="PANTHER" id="PTHR30183:SF8">
    <property type="entry name" value="MOLYBDENUM TRANSPORT SYSTEM PERMEASE"/>
    <property type="match status" value="1"/>
</dbReference>
<evidence type="ECO:0000256" key="4">
    <source>
        <dbReference type="ARBA" id="ARBA00022448"/>
    </source>
</evidence>
<keyword evidence="5" id="KW-1003">Cell membrane</keyword>
<protein>
    <recommendedName>
        <fullName evidence="12">Molybdenum transport system permease</fullName>
    </recommendedName>
</protein>
<dbReference type="SUPFAM" id="SSF161098">
    <property type="entry name" value="MetI-like"/>
    <property type="match status" value="1"/>
</dbReference>